<dbReference type="InterPro" id="IPR000873">
    <property type="entry name" value="AMP-dep_synth/lig_dom"/>
</dbReference>
<feature type="domain" description="AMP-binding enzyme C-terminal" evidence="9">
    <location>
        <begin position="482"/>
        <end position="556"/>
    </location>
</feature>
<evidence type="ECO:0000313" key="10">
    <source>
        <dbReference type="EMBL" id="QRR03363.1"/>
    </source>
</evidence>
<organism evidence="10 11">
    <name type="scientific">Dyadobacter sandarakinus</name>
    <dbReference type="NCBI Taxonomy" id="2747268"/>
    <lineage>
        <taxon>Bacteria</taxon>
        <taxon>Pseudomonadati</taxon>
        <taxon>Bacteroidota</taxon>
        <taxon>Cytophagia</taxon>
        <taxon>Cytophagales</taxon>
        <taxon>Spirosomataceae</taxon>
        <taxon>Dyadobacter</taxon>
    </lineage>
</organism>
<evidence type="ECO:0000256" key="3">
    <source>
        <dbReference type="ARBA" id="ARBA00022598"/>
    </source>
</evidence>
<feature type="domain" description="AMP-dependent synthetase/ligase" evidence="8">
    <location>
        <begin position="36"/>
        <end position="428"/>
    </location>
</feature>
<keyword evidence="4" id="KW-0472">Membrane</keyword>
<evidence type="ECO:0000256" key="2">
    <source>
        <dbReference type="ARBA" id="ARBA00005005"/>
    </source>
</evidence>
<reference evidence="10 11" key="1">
    <citation type="submission" date="2020-06" db="EMBL/GenBank/DDBJ databases">
        <title>Dyadobacter sandarakinus sp. nov., isolated from the soil of the Arctic Yellow River Station.</title>
        <authorList>
            <person name="Zhang Y."/>
            <person name="Peng F."/>
        </authorList>
    </citation>
    <scope>NUCLEOTIDE SEQUENCE [LARGE SCALE GENOMIC DNA]</scope>
    <source>
        <strain evidence="10 11">Q3-56</strain>
    </source>
</reference>
<dbReference type="Pfam" id="PF00501">
    <property type="entry name" value="AMP-binding"/>
    <property type="match status" value="1"/>
</dbReference>
<dbReference type="PANTHER" id="PTHR43767">
    <property type="entry name" value="LONG-CHAIN-FATTY-ACID--COA LIGASE"/>
    <property type="match status" value="1"/>
</dbReference>
<gene>
    <name evidence="10" type="ORF">HWI92_21820</name>
</gene>
<evidence type="ECO:0000256" key="7">
    <source>
        <dbReference type="ARBA" id="ARBA00042773"/>
    </source>
</evidence>
<dbReference type="InterPro" id="IPR020845">
    <property type="entry name" value="AMP-binding_CS"/>
</dbReference>
<evidence type="ECO:0000256" key="6">
    <source>
        <dbReference type="ARBA" id="ARBA00039545"/>
    </source>
</evidence>
<comment type="pathway">
    <text evidence="2">Lipid metabolism; fatty acid beta-oxidation.</text>
</comment>
<comment type="subcellular location">
    <subcellularLocation>
        <location evidence="1">Membrane</location>
        <topology evidence="1">Peripheral membrane protein</topology>
    </subcellularLocation>
</comment>
<dbReference type="EC" id="6.2.1.3" evidence="5"/>
<dbReference type="InterPro" id="IPR025110">
    <property type="entry name" value="AMP-bd_C"/>
</dbReference>
<dbReference type="SUPFAM" id="SSF56801">
    <property type="entry name" value="Acetyl-CoA synthetase-like"/>
    <property type="match status" value="1"/>
</dbReference>
<dbReference type="RefSeq" id="WP_204659238.1">
    <property type="nucleotide sequence ID" value="NZ_CP056775.1"/>
</dbReference>
<evidence type="ECO:0000256" key="1">
    <source>
        <dbReference type="ARBA" id="ARBA00004170"/>
    </source>
</evidence>
<keyword evidence="11" id="KW-1185">Reference proteome</keyword>
<dbReference type="Gene3D" id="3.40.50.12780">
    <property type="entry name" value="N-terminal domain of ligase-like"/>
    <property type="match status" value="1"/>
</dbReference>
<evidence type="ECO:0000256" key="5">
    <source>
        <dbReference type="ARBA" id="ARBA00026121"/>
    </source>
</evidence>
<dbReference type="Pfam" id="PF13193">
    <property type="entry name" value="AMP-binding_C"/>
    <property type="match status" value="1"/>
</dbReference>
<name>A0ABX7IE19_9BACT</name>
<dbReference type="Proteomes" id="UP000612680">
    <property type="component" value="Chromosome"/>
</dbReference>
<dbReference type="InterPro" id="IPR050237">
    <property type="entry name" value="ATP-dep_AMP-bd_enzyme"/>
</dbReference>
<evidence type="ECO:0000313" key="11">
    <source>
        <dbReference type="Proteomes" id="UP000612680"/>
    </source>
</evidence>
<dbReference type="InterPro" id="IPR042099">
    <property type="entry name" value="ANL_N_sf"/>
</dbReference>
<dbReference type="Gene3D" id="3.30.300.30">
    <property type="match status" value="1"/>
</dbReference>
<evidence type="ECO:0000256" key="4">
    <source>
        <dbReference type="ARBA" id="ARBA00023136"/>
    </source>
</evidence>
<dbReference type="EMBL" id="CP056775">
    <property type="protein sequence ID" value="QRR03363.1"/>
    <property type="molecule type" value="Genomic_DNA"/>
</dbReference>
<sequence length="574" mass="64023">MISTPENTFPWLRHYPEGIPAEINPDAYTSLLEMMENSFRQYADQPAYTNMGKAITFEKLDQLTQDFAAYLQSIGLSKGDRIAIQMPNLLQYPVAMLGALRAGLVIVNTNPLYTPREMQHQFRDSGVKAIVILANFASNLQKVLAETQIQHVIITEIGDLLGFPKKLIVNTVVRYIKKMVPSYQIAGMTSFTNALELGSQLTYHRPNISGLDIAFVQYTGGTTGISKGALLTHRNLIANVEGITEWLHSKLRISPPTGQLTMVGALPLYHVFALTINGLCGVKWGALNLLITNPKDIPGFIKELKKHRFHIFPGLNTLFNGLLNNEDFTKVNFRELKITIAGGMALQKVVADRWQRLTGCPLVEGYGLSETSPVLSVNPLDGKHRQGTIGLPFPSTEMRILKDDDTWATPGERGEICARGPQIMLGYYNRPDETAKVIFEDSSGRWFKTGDIGIEDEDGFFKIVDRKKDMILVSGFNVYPNEIEDVMSRCPGVLEVACIGIPDERSGEAVKLYVVRKDPALTEEDVKSYCKENLTAYKRPRLIEFRQELPKTNVGKILRRALREEAAGTASEKA</sequence>
<dbReference type="CDD" id="cd05936">
    <property type="entry name" value="FC-FACS_FadD_like"/>
    <property type="match status" value="1"/>
</dbReference>
<accession>A0ABX7IE19</accession>
<evidence type="ECO:0000259" key="8">
    <source>
        <dbReference type="Pfam" id="PF00501"/>
    </source>
</evidence>
<dbReference type="PANTHER" id="PTHR43767:SF8">
    <property type="entry name" value="LONG-CHAIN-FATTY-ACID--COA LIGASE"/>
    <property type="match status" value="1"/>
</dbReference>
<dbReference type="PROSITE" id="PS00455">
    <property type="entry name" value="AMP_BINDING"/>
    <property type="match status" value="1"/>
</dbReference>
<keyword evidence="3" id="KW-0436">Ligase</keyword>
<dbReference type="InterPro" id="IPR045851">
    <property type="entry name" value="AMP-bd_C_sf"/>
</dbReference>
<protein>
    <recommendedName>
        <fullName evidence="6">Long-chain-fatty-acid--CoA ligase</fullName>
        <ecNumber evidence="5">6.2.1.3</ecNumber>
    </recommendedName>
    <alternativeName>
        <fullName evidence="7">Long-chain acyl-CoA synthetase</fullName>
    </alternativeName>
</protein>
<evidence type="ECO:0000259" key="9">
    <source>
        <dbReference type="Pfam" id="PF13193"/>
    </source>
</evidence>
<proteinExistence type="predicted"/>